<sequence length="422" mass="45401">MRVKDRWNAFVSAEIPDTADLYRKRDGLLRGLRLAVKDVYDMKGYVTGAGNPDWRRTHGAASSHAPTITALLEQGAELVGATHTDELMFGLNGENGHYGTPVNPKAPGRIPGGSSSGSAVAVASGMADVALGTDTAGSVRVPASYCGVYGMRPTYGRITMQGIVPLAPAVDTAGWMADSLSTLAKTANALMPDGGQEHAKAAPIQTVKRLIWPSDMWALLDREVKSSAGAVLDKLRGMASFVHEEAVLAEEGLDVWLQAFRSIQGYDIWRTHGKWIERDRPAFAPDVEARFRWSSTIREEDAREALKLKKAVEARMGEWLGTDTLVVIPTTPGVAPPIGQQGEEAEQRRNRALQLCCPAGLAGLPQITVPWLEHEGMPAGLSFIAGPGLDLSLLHSVELIARTIGEPLESGQSLDKRGEWPT</sequence>
<dbReference type="NCBIfam" id="NF006169">
    <property type="entry name" value="PRK08310.1"/>
    <property type="match status" value="1"/>
</dbReference>
<gene>
    <name evidence="2" type="ORF">NQZ67_17535</name>
</gene>
<evidence type="ECO:0000313" key="2">
    <source>
        <dbReference type="EMBL" id="MCR2805688.1"/>
    </source>
</evidence>
<dbReference type="RefSeq" id="WP_257448443.1">
    <property type="nucleotide sequence ID" value="NZ_JANIPJ010000013.1"/>
</dbReference>
<dbReference type="EC" id="3.5.1.4" evidence="2"/>
<protein>
    <submittedName>
        <fullName evidence="2">Amidase</fullName>
        <ecNumber evidence="2">3.5.1.4</ecNumber>
    </submittedName>
</protein>
<dbReference type="InterPro" id="IPR036928">
    <property type="entry name" value="AS_sf"/>
</dbReference>
<dbReference type="GO" id="GO:0004040">
    <property type="term" value="F:amidase activity"/>
    <property type="evidence" value="ECO:0007669"/>
    <property type="project" value="UniProtKB-EC"/>
</dbReference>
<organism evidence="2 3">
    <name type="scientific">Paenibacillus soyae</name>
    <dbReference type="NCBI Taxonomy" id="2969249"/>
    <lineage>
        <taxon>Bacteria</taxon>
        <taxon>Bacillati</taxon>
        <taxon>Bacillota</taxon>
        <taxon>Bacilli</taxon>
        <taxon>Bacillales</taxon>
        <taxon>Paenibacillaceae</taxon>
        <taxon>Paenibacillus</taxon>
    </lineage>
</organism>
<dbReference type="PANTHER" id="PTHR46310:SF7">
    <property type="entry name" value="AMIDASE 1"/>
    <property type="match status" value="1"/>
</dbReference>
<dbReference type="SUPFAM" id="SSF75304">
    <property type="entry name" value="Amidase signature (AS) enzymes"/>
    <property type="match status" value="1"/>
</dbReference>
<reference evidence="2" key="1">
    <citation type="submission" date="2022-08" db="EMBL/GenBank/DDBJ databases">
        <title>The genomic sequence of strain Paenibacillus sp. SCIV0701.</title>
        <authorList>
            <person name="Zhao H."/>
        </authorList>
    </citation>
    <scope>NUCLEOTIDE SEQUENCE</scope>
    <source>
        <strain evidence="2">SCIV0701</strain>
    </source>
</reference>
<accession>A0A9X2SBI7</accession>
<evidence type="ECO:0000313" key="3">
    <source>
        <dbReference type="Proteomes" id="UP001141950"/>
    </source>
</evidence>
<dbReference type="Proteomes" id="UP001141950">
    <property type="component" value="Unassembled WGS sequence"/>
</dbReference>
<dbReference type="Gene3D" id="3.90.1300.10">
    <property type="entry name" value="Amidase signature (AS) domain"/>
    <property type="match status" value="1"/>
</dbReference>
<dbReference type="InterPro" id="IPR023631">
    <property type="entry name" value="Amidase_dom"/>
</dbReference>
<comment type="caution">
    <text evidence="2">The sequence shown here is derived from an EMBL/GenBank/DDBJ whole genome shotgun (WGS) entry which is preliminary data.</text>
</comment>
<keyword evidence="3" id="KW-1185">Reference proteome</keyword>
<evidence type="ECO:0000259" key="1">
    <source>
        <dbReference type="Pfam" id="PF01425"/>
    </source>
</evidence>
<dbReference type="AlphaFoldDB" id="A0A9X2SBI7"/>
<proteinExistence type="predicted"/>
<name>A0A9X2SBI7_9BACL</name>
<keyword evidence="2" id="KW-0378">Hydrolase</keyword>
<dbReference type="Pfam" id="PF01425">
    <property type="entry name" value="Amidase"/>
    <property type="match status" value="1"/>
</dbReference>
<dbReference type="EMBL" id="JANIPJ010000013">
    <property type="protein sequence ID" value="MCR2805688.1"/>
    <property type="molecule type" value="Genomic_DNA"/>
</dbReference>
<feature type="domain" description="Amidase" evidence="1">
    <location>
        <begin position="20"/>
        <end position="394"/>
    </location>
</feature>
<dbReference type="PROSITE" id="PS00571">
    <property type="entry name" value="AMIDASES"/>
    <property type="match status" value="1"/>
</dbReference>
<dbReference type="PANTHER" id="PTHR46310">
    <property type="entry name" value="AMIDASE 1"/>
    <property type="match status" value="1"/>
</dbReference>
<dbReference type="InterPro" id="IPR020556">
    <property type="entry name" value="Amidase_CS"/>
</dbReference>